<accession>A0A0E9PWS4</accession>
<name>A0A0E9PWS4_ANGAN</name>
<reference evidence="1" key="2">
    <citation type="journal article" date="2015" name="Fish Shellfish Immunol.">
        <title>Early steps in the European eel (Anguilla anguilla)-Vibrio vulnificus interaction in the gills: Role of the RtxA13 toxin.</title>
        <authorList>
            <person name="Callol A."/>
            <person name="Pajuelo D."/>
            <person name="Ebbesson L."/>
            <person name="Teles M."/>
            <person name="MacKenzie S."/>
            <person name="Amaro C."/>
        </authorList>
    </citation>
    <scope>NUCLEOTIDE SEQUENCE</scope>
</reference>
<dbReference type="EMBL" id="GBXM01100032">
    <property type="protein sequence ID" value="JAH08545.1"/>
    <property type="molecule type" value="Transcribed_RNA"/>
</dbReference>
<organism evidence="1">
    <name type="scientific">Anguilla anguilla</name>
    <name type="common">European freshwater eel</name>
    <name type="synonym">Muraena anguilla</name>
    <dbReference type="NCBI Taxonomy" id="7936"/>
    <lineage>
        <taxon>Eukaryota</taxon>
        <taxon>Metazoa</taxon>
        <taxon>Chordata</taxon>
        <taxon>Craniata</taxon>
        <taxon>Vertebrata</taxon>
        <taxon>Euteleostomi</taxon>
        <taxon>Actinopterygii</taxon>
        <taxon>Neopterygii</taxon>
        <taxon>Teleostei</taxon>
        <taxon>Anguilliformes</taxon>
        <taxon>Anguillidae</taxon>
        <taxon>Anguilla</taxon>
    </lineage>
</organism>
<proteinExistence type="predicted"/>
<reference evidence="1" key="1">
    <citation type="submission" date="2014-11" db="EMBL/GenBank/DDBJ databases">
        <authorList>
            <person name="Amaro Gonzalez C."/>
        </authorList>
    </citation>
    <scope>NUCLEOTIDE SEQUENCE</scope>
</reference>
<protein>
    <submittedName>
        <fullName evidence="1">Uncharacterized protein</fullName>
    </submittedName>
</protein>
<sequence>MTCNGTLEPLLVA</sequence>
<evidence type="ECO:0000313" key="1">
    <source>
        <dbReference type="EMBL" id="JAH08545.1"/>
    </source>
</evidence>